<dbReference type="Pfam" id="PF13391">
    <property type="entry name" value="HNH_2"/>
    <property type="match status" value="1"/>
</dbReference>
<evidence type="ECO:0000259" key="2">
    <source>
        <dbReference type="Pfam" id="PF13391"/>
    </source>
</evidence>
<feature type="domain" description="HNH nuclease" evidence="2">
    <location>
        <begin position="222"/>
        <end position="270"/>
    </location>
</feature>
<protein>
    <recommendedName>
        <fullName evidence="2">HNH nuclease domain-containing protein</fullName>
    </recommendedName>
</protein>
<dbReference type="InterPro" id="IPR003615">
    <property type="entry name" value="HNH_nuc"/>
</dbReference>
<dbReference type="EMBL" id="LVHI01000037">
    <property type="protein sequence ID" value="OAK51722.1"/>
    <property type="molecule type" value="Genomic_DNA"/>
</dbReference>
<sequence length="320" mass="35863">MDIVWPPTGGIARAWLVLAKSDQSGGRGGHAYDDDPSSQYVSNSQVPNSRNISVGDALVVWDQKRLLGASIVERVELAAGKKDLKKCPYCGPGRSLDERLTLKPRYKCGRCKNEFDEPATETIDVTTYRTHHGEGWIDLAGELSGDKLRSVCKSAKSQLSIRELDWPRFTAALDTDLGQRGLSLIRSVAVQLSGGFTERITRVRLGQPAFRAHLLDRYSSKCAFSGEMPHEVLEAAHLYSYAQVGDHHDEGGVLLRRDLHRLFDLGKIAVLDNSRITVHNSLRPYPLYNEIDGQRLKIEPTVKQRDWFSAHRDMWQVEVA</sequence>
<dbReference type="Proteomes" id="UP000077519">
    <property type="component" value="Unassembled WGS sequence"/>
</dbReference>
<keyword evidence="4" id="KW-1185">Reference proteome</keyword>
<evidence type="ECO:0000313" key="3">
    <source>
        <dbReference type="EMBL" id="OAK51722.1"/>
    </source>
</evidence>
<feature type="compositionally biased region" description="Polar residues" evidence="1">
    <location>
        <begin position="37"/>
        <end position="47"/>
    </location>
</feature>
<name>A0A177Y876_9NOCA</name>
<evidence type="ECO:0000256" key="1">
    <source>
        <dbReference type="SAM" id="MobiDB-lite"/>
    </source>
</evidence>
<comment type="caution">
    <text evidence="3">The sequence shown here is derived from an EMBL/GenBank/DDBJ whole genome shotgun (WGS) entry which is preliminary data.</text>
</comment>
<gene>
    <name evidence="3" type="ORF">A3K89_10610</name>
</gene>
<dbReference type="RefSeq" id="WP_068430345.1">
    <property type="nucleotide sequence ID" value="NZ_LVHI01000037.1"/>
</dbReference>
<evidence type="ECO:0000313" key="4">
    <source>
        <dbReference type="Proteomes" id="UP000077519"/>
    </source>
</evidence>
<reference evidence="3 4" key="1">
    <citation type="submission" date="2016-03" db="EMBL/GenBank/DDBJ databases">
        <title>Genome sequence of Rhodococcus kyotonensis KB10.</title>
        <authorList>
            <person name="Jeong H."/>
            <person name="Hong C.E."/>
            <person name="Jo S.H."/>
            <person name="Park J.M."/>
        </authorList>
    </citation>
    <scope>NUCLEOTIDE SEQUENCE [LARGE SCALE GENOMIC DNA]</scope>
    <source>
        <strain evidence="3 4">KB10</strain>
    </source>
</reference>
<dbReference type="AlphaFoldDB" id="A0A177Y876"/>
<accession>A0A177Y876</accession>
<proteinExistence type="predicted"/>
<feature type="region of interest" description="Disordered" evidence="1">
    <location>
        <begin position="26"/>
        <end position="47"/>
    </location>
</feature>
<organism evidence="3 4">
    <name type="scientific">Rhodococcoides kyotonense</name>
    <dbReference type="NCBI Taxonomy" id="398843"/>
    <lineage>
        <taxon>Bacteria</taxon>
        <taxon>Bacillati</taxon>
        <taxon>Actinomycetota</taxon>
        <taxon>Actinomycetes</taxon>
        <taxon>Mycobacteriales</taxon>
        <taxon>Nocardiaceae</taxon>
        <taxon>Rhodococcoides</taxon>
    </lineage>
</organism>